<dbReference type="EMBL" id="JAVIZJ010000006">
    <property type="protein sequence ID" value="MDR6210745.1"/>
    <property type="molecule type" value="Genomic_DNA"/>
</dbReference>
<evidence type="ECO:0000313" key="1">
    <source>
        <dbReference type="EMBL" id="MDR6210745.1"/>
    </source>
</evidence>
<keyword evidence="2" id="KW-1185">Reference proteome</keyword>
<evidence type="ECO:0000313" key="2">
    <source>
        <dbReference type="Proteomes" id="UP001261666"/>
    </source>
</evidence>
<sequence length="397" mass="42058">MTAQRVPPPRPGTRPRNRRDLVVAAAADLFSERGYARVSMGDVARAVNVQPSALYRYFASKQDLLIEVVARGTRLRLAAIRDGAAEGLEVVLANLADSALASRSSTRLWSVEARNADPAAQAELREEVRALPDELGLVIGRVRSDLSAAHAHLLAWAALDVVASISFHDERLPGRDLRAELVGMMERVAAVDLGGAALGDPDPRGTPRAHPARRERVIAAAASMFAARGFAAVRLEDIAAAAGMSAAGLYTYVESKAHLLEVVAVRAANALAHAHVVAADAAPGRGVDAHVEAYLEMAWSAPELLTVLLVDVRELEGDVAVAVRQATEDVETAFAATLREALPDLDAPTARVRTRAAQMVALDVLANPRLRRTAGARLLVRTSMAAVLGLGEGVAPR</sequence>
<comment type="caution">
    <text evidence="1">The sequence shown here is derived from an EMBL/GenBank/DDBJ whole genome shotgun (WGS) entry which is preliminary data.</text>
</comment>
<dbReference type="Proteomes" id="UP001261666">
    <property type="component" value="Unassembled WGS sequence"/>
</dbReference>
<reference evidence="1" key="1">
    <citation type="submission" date="2023-08" db="EMBL/GenBank/DDBJ databases">
        <title>Functional and genomic diversity of the sorghum phyllosphere microbiome.</title>
        <authorList>
            <person name="Shade A."/>
        </authorList>
    </citation>
    <scope>NUCLEOTIDE SEQUENCE</scope>
    <source>
        <strain evidence="1">SORGH_AS_0885</strain>
    </source>
</reference>
<proteinExistence type="predicted"/>
<name>A0ACC6IJ95_9ACTN</name>
<organism evidence="1 2">
    <name type="scientific">Nocardioides zeae</name>
    <dbReference type="NCBI Taxonomy" id="1457234"/>
    <lineage>
        <taxon>Bacteria</taxon>
        <taxon>Bacillati</taxon>
        <taxon>Actinomycetota</taxon>
        <taxon>Actinomycetes</taxon>
        <taxon>Propionibacteriales</taxon>
        <taxon>Nocardioidaceae</taxon>
        <taxon>Nocardioides</taxon>
    </lineage>
</organism>
<protein>
    <submittedName>
        <fullName evidence="1">AcrR family transcriptional regulator</fullName>
    </submittedName>
</protein>
<gene>
    <name evidence="1" type="ORF">QE364_002460</name>
</gene>
<accession>A0ACC6IJ95</accession>